<evidence type="ECO:0000313" key="2">
    <source>
        <dbReference type="EMBL" id="VVN40066.1"/>
    </source>
</evidence>
<dbReference type="Proteomes" id="UP000326953">
    <property type="component" value="Unassembled WGS sequence"/>
</dbReference>
<organism evidence="2 3">
    <name type="scientific">Pseudomonas fluorescens</name>
    <dbReference type="NCBI Taxonomy" id="294"/>
    <lineage>
        <taxon>Bacteria</taxon>
        <taxon>Pseudomonadati</taxon>
        <taxon>Pseudomonadota</taxon>
        <taxon>Gammaproteobacteria</taxon>
        <taxon>Pseudomonadales</taxon>
        <taxon>Pseudomonadaceae</taxon>
        <taxon>Pseudomonas</taxon>
    </lineage>
</organism>
<proteinExistence type="predicted"/>
<dbReference type="EMBL" id="CABVHK010000023">
    <property type="protein sequence ID" value="VVN40066.1"/>
    <property type="molecule type" value="Genomic_DNA"/>
</dbReference>
<protein>
    <submittedName>
        <fullName evidence="2">Uncharacterized protein</fullName>
    </submittedName>
</protein>
<keyword evidence="1" id="KW-0175">Coiled coil</keyword>
<dbReference type="OrthoDB" id="6997352at2"/>
<sequence>MMDQHPFPFDSEAGLVMQEFGQEVIKQLRKSQHAYVDPRNVQRFLHGRSWQSHQSFDPDQISELERHHHQMNIQFEDIMLRRFEVLENTLNELSNEMAETFIRSLYATVSDTCDKYGNVVNGGKEPARAFVEMLEKIEFGVDRNGNVSMPEIHAGTAVIEAFKRDETMNSIEFGDKIAEIKERKSAEALEKEAARKAKFVKEPQ</sequence>
<evidence type="ECO:0000256" key="1">
    <source>
        <dbReference type="SAM" id="Coils"/>
    </source>
</evidence>
<dbReference type="RefSeq" id="WP_150713651.1">
    <property type="nucleotide sequence ID" value="NZ_CABVHK010000023.1"/>
</dbReference>
<dbReference type="AlphaFoldDB" id="A0A5E6XGU5"/>
<gene>
    <name evidence="2" type="ORF">PS662_05407</name>
</gene>
<accession>A0A5E6XGU5</accession>
<evidence type="ECO:0000313" key="3">
    <source>
        <dbReference type="Proteomes" id="UP000326953"/>
    </source>
</evidence>
<reference evidence="2 3" key="1">
    <citation type="submission" date="2019-09" db="EMBL/GenBank/DDBJ databases">
        <authorList>
            <person name="Chandra G."/>
            <person name="Truman W A."/>
        </authorList>
    </citation>
    <scope>NUCLEOTIDE SEQUENCE [LARGE SCALE GENOMIC DNA]</scope>
    <source>
        <strain evidence="2">PS662</strain>
    </source>
</reference>
<feature type="coiled-coil region" evidence="1">
    <location>
        <begin position="76"/>
        <end position="103"/>
    </location>
</feature>
<name>A0A5E6XGU5_PSEFL</name>